<evidence type="ECO:0008006" key="3">
    <source>
        <dbReference type="Google" id="ProtNLM"/>
    </source>
</evidence>
<keyword evidence="2" id="KW-1185">Reference proteome</keyword>
<reference evidence="1 2" key="1">
    <citation type="submission" date="2014-04" db="EMBL/GenBank/DDBJ databases">
        <title>Evolutionary Origins and Diversification of the Mycorrhizal Mutualists.</title>
        <authorList>
            <consortium name="DOE Joint Genome Institute"/>
            <consortium name="Mycorrhizal Genomics Consortium"/>
            <person name="Kohler A."/>
            <person name="Kuo A."/>
            <person name="Nagy L.G."/>
            <person name="Floudas D."/>
            <person name="Copeland A."/>
            <person name="Barry K.W."/>
            <person name="Cichocki N."/>
            <person name="Veneault-Fourrey C."/>
            <person name="LaButti K."/>
            <person name="Lindquist E.A."/>
            <person name="Lipzen A."/>
            <person name="Lundell T."/>
            <person name="Morin E."/>
            <person name="Murat C."/>
            <person name="Riley R."/>
            <person name="Ohm R."/>
            <person name="Sun H."/>
            <person name="Tunlid A."/>
            <person name="Henrissat B."/>
            <person name="Grigoriev I.V."/>
            <person name="Hibbett D.S."/>
            <person name="Martin F."/>
        </authorList>
    </citation>
    <scope>NUCLEOTIDE SEQUENCE [LARGE SCALE GENOMIC DNA]</scope>
    <source>
        <strain evidence="1 2">MD-312</strain>
    </source>
</reference>
<name>A0A0C9W6B9_9AGAM</name>
<protein>
    <recommendedName>
        <fullName evidence="3">Integrase zinc-binding domain-containing protein</fullName>
    </recommendedName>
</protein>
<accession>A0A0C9W6B9</accession>
<proteinExistence type="predicted"/>
<feature type="non-terminal residue" evidence="1">
    <location>
        <position position="146"/>
    </location>
</feature>
<dbReference type="OrthoDB" id="3234307at2759"/>
<dbReference type="HOGENOM" id="CLU_132418_0_0_1"/>
<evidence type="ECO:0000313" key="1">
    <source>
        <dbReference type="EMBL" id="KIJ58246.1"/>
    </source>
</evidence>
<dbReference type="AlphaFoldDB" id="A0A0C9W6B9"/>
<organism evidence="1 2">
    <name type="scientific">Hydnomerulius pinastri MD-312</name>
    <dbReference type="NCBI Taxonomy" id="994086"/>
    <lineage>
        <taxon>Eukaryota</taxon>
        <taxon>Fungi</taxon>
        <taxon>Dikarya</taxon>
        <taxon>Basidiomycota</taxon>
        <taxon>Agaricomycotina</taxon>
        <taxon>Agaricomycetes</taxon>
        <taxon>Agaricomycetidae</taxon>
        <taxon>Boletales</taxon>
        <taxon>Boletales incertae sedis</taxon>
        <taxon>Leucogyrophana</taxon>
    </lineage>
</organism>
<gene>
    <name evidence="1" type="ORF">HYDPIDRAFT_103051</name>
</gene>
<sequence length="146" mass="16500">MDDGSNWTVSEDWEAESGLVNDILAVWTVEPNTAKGLLERFEHEPVFLEVVEALLQVDRGKSIRDRKRARHRATQFMIEDSKLWRLKGGTRTRARSKVECVTQAEAKALAVKQHTEGGHWGRDSIKIALLDRIHSPKLDASIMAAI</sequence>
<evidence type="ECO:0000313" key="2">
    <source>
        <dbReference type="Proteomes" id="UP000053820"/>
    </source>
</evidence>
<dbReference type="EMBL" id="KN839964">
    <property type="protein sequence ID" value="KIJ58246.1"/>
    <property type="molecule type" value="Genomic_DNA"/>
</dbReference>
<dbReference type="Proteomes" id="UP000053820">
    <property type="component" value="Unassembled WGS sequence"/>
</dbReference>